<accession>A0A484I6U6</accession>
<dbReference type="KEGG" id="nfn:NFRAN_0139"/>
<name>A0A484I6U6_9ARCH</name>
<keyword evidence="2" id="KW-1185">Reference proteome</keyword>
<dbReference type="EMBL" id="LR216287">
    <property type="protein sequence ID" value="VFJ12460.1"/>
    <property type="molecule type" value="Genomic_DNA"/>
</dbReference>
<gene>
    <name evidence="1" type="ORF">NFRAN_0139</name>
</gene>
<sequence>MIALPATIIEPHKFCLDNSLQYEIDNSILKYSKTASLSNCQNYINLKSYELKED</sequence>
<dbReference type="Proteomes" id="UP000294299">
    <property type="component" value="Chromosome NFRAN"/>
</dbReference>
<dbReference type="AlphaFoldDB" id="A0A484I6U6"/>
<reference evidence="1 2" key="1">
    <citation type="submission" date="2019-02" db="EMBL/GenBank/DDBJ databases">
        <authorList>
            <person name="Lehtovirta-Morley E L."/>
        </authorList>
    </citation>
    <scope>NUCLEOTIDE SEQUENCE [LARGE SCALE GENOMIC DNA]</scope>
    <source>
        <strain evidence="1">NFRAN1</strain>
    </source>
</reference>
<evidence type="ECO:0000313" key="1">
    <source>
        <dbReference type="EMBL" id="VFJ12460.1"/>
    </source>
</evidence>
<protein>
    <submittedName>
        <fullName evidence="1">Uncharacterized protein</fullName>
    </submittedName>
</protein>
<proteinExistence type="predicted"/>
<evidence type="ECO:0000313" key="2">
    <source>
        <dbReference type="Proteomes" id="UP000294299"/>
    </source>
</evidence>
<organism evidence="1 2">
    <name type="scientific">Candidatus Nitrosocosmicus franklandianus</name>
    <dbReference type="NCBI Taxonomy" id="1798806"/>
    <lineage>
        <taxon>Archaea</taxon>
        <taxon>Nitrososphaerota</taxon>
        <taxon>Nitrososphaeria</taxon>
        <taxon>Nitrososphaerales</taxon>
        <taxon>Nitrososphaeraceae</taxon>
        <taxon>Candidatus Nitrosocosmicus</taxon>
    </lineage>
</organism>